<dbReference type="AlphaFoldDB" id="A0A364N1K5"/>
<comment type="caution">
    <text evidence="4">The sequence shown here is derived from an EMBL/GenBank/DDBJ whole genome shotgun (WGS) entry which is preliminary data.</text>
</comment>
<keyword evidence="2" id="KW-0732">Signal</keyword>
<evidence type="ECO:0000256" key="2">
    <source>
        <dbReference type="SAM" id="SignalP"/>
    </source>
</evidence>
<keyword evidence="5" id="KW-1185">Reference proteome</keyword>
<dbReference type="InterPro" id="IPR012334">
    <property type="entry name" value="Pectin_lyas_fold"/>
</dbReference>
<organism evidence="4 5">
    <name type="scientific">Stemphylium lycopersici</name>
    <name type="common">Tomato gray leaf spot disease fungus</name>
    <name type="synonym">Thyrospora lycopersici</name>
    <dbReference type="NCBI Taxonomy" id="183478"/>
    <lineage>
        <taxon>Eukaryota</taxon>
        <taxon>Fungi</taxon>
        <taxon>Dikarya</taxon>
        <taxon>Ascomycota</taxon>
        <taxon>Pezizomycotina</taxon>
        <taxon>Dothideomycetes</taxon>
        <taxon>Pleosporomycetidae</taxon>
        <taxon>Pleosporales</taxon>
        <taxon>Pleosporineae</taxon>
        <taxon>Pleosporaceae</taxon>
        <taxon>Stemphylium</taxon>
    </lineage>
</organism>
<dbReference type="STRING" id="183478.A0A364N1K5"/>
<dbReference type="InterPro" id="IPR011050">
    <property type="entry name" value="Pectin_lyase_fold/virulence"/>
</dbReference>
<feature type="region of interest" description="Disordered" evidence="1">
    <location>
        <begin position="31"/>
        <end position="51"/>
    </location>
</feature>
<dbReference type="InterPro" id="IPR039279">
    <property type="entry name" value="QRT3-like"/>
</dbReference>
<accession>A0A364N1K5</accession>
<gene>
    <name evidence="4" type="ORF">DDE83_005810</name>
</gene>
<dbReference type="PANTHER" id="PTHR33928:SF2">
    <property type="entry name" value="PECTATE LYASE SUPERFAMILY PROTEIN DOMAIN-CONTAINING PROTEIN-RELATED"/>
    <property type="match status" value="1"/>
</dbReference>
<feature type="chain" id="PRO_5016784653" evidence="2">
    <location>
        <begin position="20"/>
        <end position="868"/>
    </location>
</feature>
<protein>
    <submittedName>
        <fullName evidence="4">Glycoside hydrolase family 55 protein</fullName>
    </submittedName>
</protein>
<dbReference type="Gene3D" id="2.160.20.10">
    <property type="entry name" value="Single-stranded right-handed beta-helix, Pectin lyase-like"/>
    <property type="match status" value="2"/>
</dbReference>
<dbReference type="CDD" id="cd23668">
    <property type="entry name" value="GH55_beta13glucanase-like"/>
    <property type="match status" value="1"/>
</dbReference>
<reference evidence="5" key="1">
    <citation type="submission" date="2018-05" db="EMBL/GenBank/DDBJ databases">
        <title>Draft genome sequence of Stemphylium lycopersici strain CIDEFI 213.</title>
        <authorList>
            <person name="Medina R."/>
            <person name="Franco M.E.E."/>
            <person name="Lucentini C.G."/>
            <person name="Saparrat M.C.N."/>
            <person name="Balatti P.A."/>
        </authorList>
    </citation>
    <scope>NUCLEOTIDE SEQUENCE [LARGE SCALE GENOMIC DNA]</scope>
    <source>
        <strain evidence="5">CIDEFI 213</strain>
    </source>
</reference>
<dbReference type="Pfam" id="PF12708">
    <property type="entry name" value="Pect-lyase_RHGA_epim"/>
    <property type="match status" value="2"/>
</dbReference>
<dbReference type="SUPFAM" id="SSF51126">
    <property type="entry name" value="Pectin lyase-like"/>
    <property type="match status" value="2"/>
</dbReference>
<evidence type="ECO:0000313" key="4">
    <source>
        <dbReference type="EMBL" id="RAR08892.1"/>
    </source>
</evidence>
<dbReference type="InterPro" id="IPR024535">
    <property type="entry name" value="RHGA/B-epi-like_pectate_lyase"/>
</dbReference>
<feature type="domain" description="Rhamnogalacturonase A/B/Epimerase-like pectate lyase" evidence="3">
    <location>
        <begin position="444"/>
        <end position="517"/>
    </location>
</feature>
<keyword evidence="4" id="KW-0378">Hydrolase</keyword>
<feature type="signal peptide" evidence="2">
    <location>
        <begin position="1"/>
        <end position="19"/>
    </location>
</feature>
<evidence type="ECO:0000313" key="5">
    <source>
        <dbReference type="Proteomes" id="UP000249619"/>
    </source>
</evidence>
<dbReference type="PANTHER" id="PTHR33928">
    <property type="entry name" value="POLYGALACTURONASE QRT3"/>
    <property type="match status" value="1"/>
</dbReference>
<proteinExistence type="predicted"/>
<dbReference type="EMBL" id="QGDH01000082">
    <property type="protein sequence ID" value="RAR08892.1"/>
    <property type="molecule type" value="Genomic_DNA"/>
</dbReference>
<dbReference type="Proteomes" id="UP000249619">
    <property type="component" value="Unassembled WGS sequence"/>
</dbReference>
<name>A0A364N1K5_STELY</name>
<feature type="domain" description="Rhamnogalacturonase A/B/Epimerase-like pectate lyase" evidence="3">
    <location>
        <begin position="85"/>
        <end position="316"/>
    </location>
</feature>
<evidence type="ECO:0000256" key="1">
    <source>
        <dbReference type="SAM" id="MobiDB-lite"/>
    </source>
</evidence>
<dbReference type="GO" id="GO:0004650">
    <property type="term" value="F:polygalacturonase activity"/>
    <property type="evidence" value="ECO:0007669"/>
    <property type="project" value="InterPro"/>
</dbReference>
<sequence>MFVSTTSVVLGLYSTCALALNVRYNSGYAHESSNLPSLAERRTHPHVKSRQYDTQNSTCAPYWMEDIKHQGVASFNPNPDNYTVFRNVKSYGAVGDGVTDDTAAIQKAMTEGNRCGPSACESSTNTPAVLYFPGGTYLISSSIIDYYYTQIIGNPNCLPTILAASNFSSTGGLGLIDGSPYLGTGTRPGRTGFGPTNTFFRQIRNLILDTTQLPANFSATGIHWPTAQTTSIQNVVFNMNAQPGTLHEGLFIEEGSGGFMTDLVFNGGNRGFRVGNQQFTTRNLTFNNVDTAIEQLWDWGWTYKSVSINNCRVGVNATAGGPSAVNVGSITFFDSEINNTPIGIITSRTDNSEPAGAAALYLENVKLDNVKTAVLGPNGTYLAGSSGPSVIDAWADGHRYLPEGPIQARGHIEATKRPQSLVDAQGKYYERSKPQYGDVPLSQFLSARDLGVTGDGHTDDTFALNAAILKAKAEGKILYLDAGFYKVTSTIYVPPGSIIVGEALASVILSSGPFFNSMALPQPVVKIALPGEQGRVEISDLFVSTQGQQAGAILYEYNLGTYEGEPAGLWDVHTRIGGFAGSDLQTEQCEKTPDVKITESNLSEECIAAYMSWHVTKFAAGIYMENNWLWTADHDLDDARNNNTQITIYAGRGLLIESINGRIWLYGTAVEHHVLYEYQFVDTHDIFMGQIQTETAYYQPNPDALIPFPENPALSDPVFTSTPSSSSSSSPSLSLSLTTPLINVTATLDPTTNATTNSTTPSSPNTASGWGLRIVRSNNILGYGVGLYSFFDNYSTDCSQVGAGAVCQSRIISIEGDRNTYDISLYNLNTVGSTEMITRDGVDLASNVDNNSTFVDTINIFRIDSFGM</sequence>
<evidence type="ECO:0000259" key="3">
    <source>
        <dbReference type="Pfam" id="PF12708"/>
    </source>
</evidence>